<proteinExistence type="predicted"/>
<accession>A0ABY6HYY0</accession>
<keyword evidence="2" id="KW-1185">Reference proteome</keyword>
<sequence length="56" mass="6618">MSSKKEEIIQHYFSVIEKAESDSLVIIQKIREYYTTNHEFSKENIISIIEEGAIRE</sequence>
<name>A0ABY6HYY0_9ARCH</name>
<evidence type="ECO:0000313" key="1">
    <source>
        <dbReference type="EMBL" id="UYP48603.1"/>
    </source>
</evidence>
<dbReference type="Proteomes" id="UP001208689">
    <property type="component" value="Chromosome"/>
</dbReference>
<evidence type="ECO:0000313" key="2">
    <source>
        <dbReference type="Proteomes" id="UP001208689"/>
    </source>
</evidence>
<organism evidence="1 2">
    <name type="scientific">Candidatus Lokiarchaeum ossiferum</name>
    <dbReference type="NCBI Taxonomy" id="2951803"/>
    <lineage>
        <taxon>Archaea</taxon>
        <taxon>Promethearchaeati</taxon>
        <taxon>Promethearchaeota</taxon>
        <taxon>Promethearchaeia</taxon>
        <taxon>Promethearchaeales</taxon>
        <taxon>Promethearchaeaceae</taxon>
        <taxon>Candidatus Lokiarchaeum</taxon>
    </lineage>
</organism>
<reference evidence="1" key="1">
    <citation type="submission" date="2022-09" db="EMBL/GenBank/DDBJ databases">
        <title>Actin cytoskeleton and complex cell architecture in an #Asgard archaeon.</title>
        <authorList>
            <person name="Ponce Toledo R.I."/>
            <person name="Schleper C."/>
            <person name="Rodrigues Oliveira T."/>
            <person name="Wollweber F."/>
            <person name="Xu J."/>
            <person name="Rittmann S."/>
            <person name="Klingl A."/>
            <person name="Pilhofer M."/>
        </authorList>
    </citation>
    <scope>NUCLEOTIDE SEQUENCE</scope>
    <source>
        <strain evidence="1">B-35</strain>
    </source>
</reference>
<gene>
    <name evidence="1" type="ORF">NEF87_004888</name>
</gene>
<dbReference type="EMBL" id="CP104013">
    <property type="protein sequence ID" value="UYP48603.1"/>
    <property type="molecule type" value="Genomic_DNA"/>
</dbReference>
<protein>
    <submittedName>
        <fullName evidence="1">Uncharacterized protein</fullName>
    </submittedName>
</protein>